<reference evidence="1 2" key="1">
    <citation type="journal article" date="2015" name="Genome Announc.">
        <title>Complete Genome Sequence of Methylobacterium aquaticum Strain 22A, Isolated from Racomitrium japonicum Moss.</title>
        <authorList>
            <person name="Tani A."/>
            <person name="Ogura Y."/>
            <person name="Hayashi T."/>
            <person name="Kimbara K."/>
        </authorList>
    </citation>
    <scope>NUCLEOTIDE SEQUENCE [LARGE SCALE GENOMIC DNA]</scope>
    <source>
        <strain evidence="1 2">MA-22A</strain>
        <plasmid evidence="2">Plasmid pMaq22A_4p DNA</plasmid>
    </source>
</reference>
<gene>
    <name evidence="1" type="ORF">Maq22A_4p60100</name>
</gene>
<dbReference type="PATRIC" id="fig|270351.10.peg.7564"/>
<accession>A0A0C6FCF2</accession>
<organism evidence="1 2">
    <name type="scientific">Methylobacterium aquaticum</name>
    <dbReference type="NCBI Taxonomy" id="270351"/>
    <lineage>
        <taxon>Bacteria</taxon>
        <taxon>Pseudomonadati</taxon>
        <taxon>Pseudomonadota</taxon>
        <taxon>Alphaproteobacteria</taxon>
        <taxon>Hyphomicrobiales</taxon>
        <taxon>Methylobacteriaceae</taxon>
        <taxon>Methylobacterium</taxon>
    </lineage>
</organism>
<sequence length="76" mass="8287">MSDATLRPHEIMALDFLDRNGPDAPGEVNSEEVMAAHLLFLDLKDRRLVSTTQGEDGPVYAITEAGLEALARARAH</sequence>
<dbReference type="EMBL" id="AP014708">
    <property type="protein sequence ID" value="BAQ50376.1"/>
    <property type="molecule type" value="Genomic_DNA"/>
</dbReference>
<evidence type="ECO:0000313" key="1">
    <source>
        <dbReference type="EMBL" id="BAQ50376.1"/>
    </source>
</evidence>
<evidence type="ECO:0000313" key="2">
    <source>
        <dbReference type="Proteomes" id="UP000061432"/>
    </source>
</evidence>
<keyword evidence="1" id="KW-0614">Plasmid</keyword>
<name>A0A0C6FCF2_9HYPH</name>
<dbReference type="OrthoDB" id="9896060at2"/>
<dbReference type="KEGG" id="maqu:Maq22A_4p60100"/>
<geneLocation type="plasmid" evidence="2">
    <name>pMaq22A_4p DNA</name>
</geneLocation>
<reference evidence="2" key="2">
    <citation type="submission" date="2015-01" db="EMBL/GenBank/DDBJ databases">
        <title>Complete genome sequence of Methylobacterium aquaticum strain 22A.</title>
        <authorList>
            <person name="Tani A."/>
            <person name="Ogura Y."/>
            <person name="Hayashi T."/>
        </authorList>
    </citation>
    <scope>NUCLEOTIDE SEQUENCE [LARGE SCALE GENOMIC DNA]</scope>
    <source>
        <strain evidence="2">MA-22A</strain>
        <plasmid evidence="2">Plasmid pMaq22A_4p DNA</plasmid>
    </source>
</reference>
<dbReference type="RefSeq" id="WP_060851417.1">
    <property type="nucleotide sequence ID" value="NZ_AP014708.1"/>
</dbReference>
<dbReference type="Proteomes" id="UP000061432">
    <property type="component" value="Plasmid pMaq22A_4p"/>
</dbReference>
<proteinExistence type="predicted"/>
<dbReference type="AlphaFoldDB" id="A0A0C6FCF2"/>
<protein>
    <submittedName>
        <fullName evidence="1">Uncharacterized protein</fullName>
    </submittedName>
</protein>